<evidence type="ECO:0000259" key="1">
    <source>
        <dbReference type="Pfam" id="PF13460"/>
    </source>
</evidence>
<dbReference type="GO" id="GO:0016646">
    <property type="term" value="F:oxidoreductase activity, acting on the CH-NH group of donors, NAD or NADP as acceptor"/>
    <property type="evidence" value="ECO:0007669"/>
    <property type="project" value="TreeGrafter"/>
</dbReference>
<dbReference type="RefSeq" id="WP_074699995.1">
    <property type="nucleotide sequence ID" value="NZ_CP018863.1"/>
</dbReference>
<dbReference type="InterPro" id="IPR051606">
    <property type="entry name" value="Polyketide_Oxido-like"/>
</dbReference>
<protein>
    <recommendedName>
        <fullName evidence="1">NAD(P)-binding domain-containing protein</fullName>
    </recommendedName>
</protein>
<evidence type="ECO:0000313" key="3">
    <source>
        <dbReference type="Proteomes" id="UP000181917"/>
    </source>
</evidence>
<dbReference type="InterPro" id="IPR036291">
    <property type="entry name" value="NAD(P)-bd_dom_sf"/>
</dbReference>
<accession>A0A1H1BYI3</accession>
<keyword evidence="3" id="KW-1185">Reference proteome</keyword>
<dbReference type="Proteomes" id="UP000181917">
    <property type="component" value="Unassembled WGS sequence"/>
</dbReference>
<dbReference type="OrthoDB" id="3191258at2"/>
<dbReference type="PANTHER" id="PTHR43355:SF2">
    <property type="entry name" value="FLAVIN REDUCTASE (NADPH)"/>
    <property type="match status" value="1"/>
</dbReference>
<reference evidence="2 3" key="1">
    <citation type="submission" date="2016-10" db="EMBL/GenBank/DDBJ databases">
        <authorList>
            <person name="de Groot N.N."/>
        </authorList>
    </citation>
    <scope>NUCLEOTIDE SEQUENCE [LARGE SCALE GENOMIC DNA]</scope>
    <source>
        <strain evidence="2 3">DSM 20117</strain>
    </source>
</reference>
<organism evidence="2 3">
    <name type="scientific">Crystallibacter crystallopoietes</name>
    <dbReference type="NCBI Taxonomy" id="37928"/>
    <lineage>
        <taxon>Bacteria</taxon>
        <taxon>Bacillati</taxon>
        <taxon>Actinomycetota</taxon>
        <taxon>Actinomycetes</taxon>
        <taxon>Micrococcales</taxon>
        <taxon>Micrococcaceae</taxon>
        <taxon>Crystallibacter</taxon>
    </lineage>
</organism>
<feature type="domain" description="NAD(P)-binding" evidence="1">
    <location>
        <begin position="7"/>
        <end position="202"/>
    </location>
</feature>
<dbReference type="InterPro" id="IPR016040">
    <property type="entry name" value="NAD(P)-bd_dom"/>
</dbReference>
<dbReference type="KEGG" id="acry:AC20117_09145"/>
<dbReference type="STRING" id="37928.SAMN04489742_1642"/>
<dbReference type="SUPFAM" id="SSF51735">
    <property type="entry name" value="NAD(P)-binding Rossmann-fold domains"/>
    <property type="match status" value="1"/>
</dbReference>
<name>A0A1H1BYI3_9MICC</name>
<gene>
    <name evidence="2" type="ORF">SAMN04489742_1642</name>
</gene>
<dbReference type="Pfam" id="PF13460">
    <property type="entry name" value="NAD_binding_10"/>
    <property type="match status" value="1"/>
</dbReference>
<dbReference type="PANTHER" id="PTHR43355">
    <property type="entry name" value="FLAVIN REDUCTASE (NADPH)"/>
    <property type="match status" value="1"/>
</dbReference>
<sequence>MKIGIIGATGKAGRAVVMEALSRDHETTAIVRNPARAAELFGGGVPVLARDAFDLTAEDLRAFDVVVNAVGMAPDQAQQHVDLARALVKHAGGNESLRLVFILGAGSLTTGEDNHLFVEDIRKLPGAEAWVSIPENQLKELEYLRTVDDVDWVGVSPSATFEPGEARGVVLGNDELLVADDGTSHTTSGTMAEAILDEIEHPAHHRQRFTVRDRS</sequence>
<proteinExistence type="predicted"/>
<evidence type="ECO:0000313" key="2">
    <source>
        <dbReference type="EMBL" id="SDQ57027.1"/>
    </source>
</evidence>
<dbReference type="AlphaFoldDB" id="A0A1H1BYI3"/>
<dbReference type="EMBL" id="FNKH01000002">
    <property type="protein sequence ID" value="SDQ57027.1"/>
    <property type="molecule type" value="Genomic_DNA"/>
</dbReference>
<dbReference type="Gene3D" id="3.40.50.720">
    <property type="entry name" value="NAD(P)-binding Rossmann-like Domain"/>
    <property type="match status" value="1"/>
</dbReference>